<feature type="signal peptide" evidence="1">
    <location>
        <begin position="1"/>
        <end position="17"/>
    </location>
</feature>
<dbReference type="Proteomes" id="UP000644507">
    <property type="component" value="Unassembled WGS sequence"/>
</dbReference>
<feature type="domain" description="DUF4159" evidence="2">
    <location>
        <begin position="41"/>
        <end position="210"/>
    </location>
</feature>
<dbReference type="RefSeq" id="WP_189566377.1">
    <property type="nucleotide sequence ID" value="NZ_BMXI01000001.1"/>
</dbReference>
<evidence type="ECO:0000256" key="1">
    <source>
        <dbReference type="SAM" id="SignalP"/>
    </source>
</evidence>
<dbReference type="AlphaFoldDB" id="A0A918TCI0"/>
<keyword evidence="1" id="KW-0732">Signal</keyword>
<dbReference type="EMBL" id="BMXI01000001">
    <property type="protein sequence ID" value="GHC40633.1"/>
    <property type="molecule type" value="Genomic_DNA"/>
</dbReference>
<reference evidence="3" key="2">
    <citation type="submission" date="2020-09" db="EMBL/GenBank/DDBJ databases">
        <authorList>
            <person name="Sun Q."/>
            <person name="Kim S."/>
        </authorList>
    </citation>
    <scope>NUCLEOTIDE SEQUENCE</scope>
    <source>
        <strain evidence="3">KCTC 12988</strain>
    </source>
</reference>
<reference evidence="3" key="1">
    <citation type="journal article" date="2014" name="Int. J. Syst. Evol. Microbiol.">
        <title>Complete genome sequence of Corynebacterium casei LMG S-19264T (=DSM 44701T), isolated from a smear-ripened cheese.</title>
        <authorList>
            <consortium name="US DOE Joint Genome Institute (JGI-PGF)"/>
            <person name="Walter F."/>
            <person name="Albersmeier A."/>
            <person name="Kalinowski J."/>
            <person name="Ruckert C."/>
        </authorList>
    </citation>
    <scope>NUCLEOTIDE SEQUENCE</scope>
    <source>
        <strain evidence="3">KCTC 12988</strain>
    </source>
</reference>
<gene>
    <name evidence="3" type="ORF">GCM10007100_01430</name>
</gene>
<feature type="chain" id="PRO_5037173898" description="DUF4159 domain-containing protein" evidence="1">
    <location>
        <begin position="18"/>
        <end position="212"/>
    </location>
</feature>
<accession>A0A918TCI0</accession>
<dbReference type="Pfam" id="PF13709">
    <property type="entry name" value="DUF4159"/>
    <property type="match status" value="1"/>
</dbReference>
<name>A0A918TCI0_9BACT</name>
<comment type="caution">
    <text evidence="3">The sequence shown here is derived from an EMBL/GenBank/DDBJ whole genome shotgun (WGS) entry which is preliminary data.</text>
</comment>
<keyword evidence="4" id="KW-1185">Reference proteome</keyword>
<organism evidence="3 4">
    <name type="scientific">Roseibacillus persicicus</name>
    <dbReference type="NCBI Taxonomy" id="454148"/>
    <lineage>
        <taxon>Bacteria</taxon>
        <taxon>Pseudomonadati</taxon>
        <taxon>Verrucomicrobiota</taxon>
        <taxon>Verrucomicrobiia</taxon>
        <taxon>Verrucomicrobiales</taxon>
        <taxon>Verrucomicrobiaceae</taxon>
        <taxon>Roseibacillus</taxon>
    </lineage>
</organism>
<sequence>MKLLTTLLALLAIPLAAEPTAISCGNLVYGKNQTSVCFASTFLKDAAQATGLEIDPEFKRIKLGADEIFTTPMCIFTGEGEFTLNEAERKNLKQYVMNGGFIIVSPGCSDEKWNAAFKRELAAVFPGHPLEPLSMDHELFSMVHTITELDAGSRVGHIKLQGITVNGRLAILYSPEGLNNARNAKGCCCCGGNELRNSREINVNALVYALIY</sequence>
<evidence type="ECO:0000259" key="2">
    <source>
        <dbReference type="Pfam" id="PF13709"/>
    </source>
</evidence>
<proteinExistence type="predicted"/>
<dbReference type="Gene3D" id="3.40.50.12140">
    <property type="entry name" value="Domain of unknown function DUF4159"/>
    <property type="match status" value="1"/>
</dbReference>
<evidence type="ECO:0000313" key="3">
    <source>
        <dbReference type="EMBL" id="GHC40633.1"/>
    </source>
</evidence>
<protein>
    <recommendedName>
        <fullName evidence="2">DUF4159 domain-containing protein</fullName>
    </recommendedName>
</protein>
<evidence type="ECO:0000313" key="4">
    <source>
        <dbReference type="Proteomes" id="UP000644507"/>
    </source>
</evidence>
<dbReference type="InterPro" id="IPR025297">
    <property type="entry name" value="DUF4159"/>
</dbReference>